<dbReference type="InterPro" id="IPR000835">
    <property type="entry name" value="HTH_MarR-typ"/>
</dbReference>
<keyword evidence="2" id="KW-0238">DNA-binding</keyword>
<dbReference type="GO" id="GO:0003677">
    <property type="term" value="F:DNA binding"/>
    <property type="evidence" value="ECO:0007669"/>
    <property type="project" value="UniProtKB-KW"/>
</dbReference>
<dbReference type="PANTHER" id="PTHR33164:SF57">
    <property type="entry name" value="MARR-FAMILY TRANSCRIPTIONAL REGULATOR"/>
    <property type="match status" value="1"/>
</dbReference>
<dbReference type="Proteomes" id="UP000198859">
    <property type="component" value="Chromosome I"/>
</dbReference>
<evidence type="ECO:0000259" key="1">
    <source>
        <dbReference type="PROSITE" id="PS50995"/>
    </source>
</evidence>
<evidence type="ECO:0000313" key="3">
    <source>
        <dbReference type="Proteomes" id="UP000198859"/>
    </source>
</evidence>
<dbReference type="Gene3D" id="1.10.10.10">
    <property type="entry name" value="Winged helix-like DNA-binding domain superfamily/Winged helix DNA-binding domain"/>
    <property type="match status" value="1"/>
</dbReference>
<dbReference type="SUPFAM" id="SSF46785">
    <property type="entry name" value="Winged helix' DNA-binding domain"/>
    <property type="match status" value="1"/>
</dbReference>
<dbReference type="AlphaFoldDB" id="A0A1H1MTW9"/>
<accession>A0A1H1MTW9</accession>
<dbReference type="GO" id="GO:0003700">
    <property type="term" value="F:DNA-binding transcription factor activity"/>
    <property type="evidence" value="ECO:0007669"/>
    <property type="project" value="InterPro"/>
</dbReference>
<dbReference type="EMBL" id="LT629757">
    <property type="protein sequence ID" value="SDR90032.1"/>
    <property type="molecule type" value="Genomic_DNA"/>
</dbReference>
<name>A0A1H1MTW9_9ACTN</name>
<dbReference type="InterPro" id="IPR039422">
    <property type="entry name" value="MarR/SlyA-like"/>
</dbReference>
<dbReference type="RefSeq" id="WP_091726069.1">
    <property type="nucleotide sequence ID" value="NZ_LT629757.1"/>
</dbReference>
<organism evidence="2 3">
    <name type="scientific">Nocardioides scoriae</name>
    <dbReference type="NCBI Taxonomy" id="642780"/>
    <lineage>
        <taxon>Bacteria</taxon>
        <taxon>Bacillati</taxon>
        <taxon>Actinomycetota</taxon>
        <taxon>Actinomycetes</taxon>
        <taxon>Propionibacteriales</taxon>
        <taxon>Nocardioidaceae</taxon>
        <taxon>Nocardioides</taxon>
    </lineage>
</organism>
<dbReference type="GO" id="GO:0006950">
    <property type="term" value="P:response to stress"/>
    <property type="evidence" value="ECO:0007669"/>
    <property type="project" value="TreeGrafter"/>
</dbReference>
<feature type="domain" description="HTH marR-type" evidence="1">
    <location>
        <begin position="12"/>
        <end position="142"/>
    </location>
</feature>
<dbReference type="PROSITE" id="PS50995">
    <property type="entry name" value="HTH_MARR_2"/>
    <property type="match status" value="1"/>
</dbReference>
<protein>
    <submittedName>
        <fullName evidence="2">DNA-binding transcriptional regulator, MarR family</fullName>
    </submittedName>
</protein>
<gene>
    <name evidence="2" type="ORF">SAMN04488570_0673</name>
</gene>
<sequence length="151" mass="16611">MSSVKPVYPTGEQHVALLMGLLFREVSDTFAAEDWSGLRQSHFRVLAAVSGGGLTITELAGRLGMTKQGCGQLVATLTASGHLAVEPGEHDRRVRLVQRTTLGEETSAAVTARIRRLEDDWATRVGRDRYATFRRVLEELVRPAPEAPEDR</sequence>
<dbReference type="STRING" id="642780.SAMN04488570_0673"/>
<dbReference type="OrthoDB" id="122135at2"/>
<proteinExistence type="predicted"/>
<dbReference type="PANTHER" id="PTHR33164">
    <property type="entry name" value="TRANSCRIPTIONAL REGULATOR, MARR FAMILY"/>
    <property type="match status" value="1"/>
</dbReference>
<reference evidence="3" key="1">
    <citation type="submission" date="2016-10" db="EMBL/GenBank/DDBJ databases">
        <authorList>
            <person name="Varghese N."/>
            <person name="Submissions S."/>
        </authorList>
    </citation>
    <scope>NUCLEOTIDE SEQUENCE [LARGE SCALE GENOMIC DNA]</scope>
    <source>
        <strain evidence="3">DSM 22127</strain>
    </source>
</reference>
<dbReference type="InterPro" id="IPR036390">
    <property type="entry name" value="WH_DNA-bd_sf"/>
</dbReference>
<evidence type="ECO:0000313" key="2">
    <source>
        <dbReference type="EMBL" id="SDR90032.1"/>
    </source>
</evidence>
<dbReference type="Pfam" id="PF12802">
    <property type="entry name" value="MarR_2"/>
    <property type="match status" value="1"/>
</dbReference>
<keyword evidence="3" id="KW-1185">Reference proteome</keyword>
<dbReference type="InterPro" id="IPR036388">
    <property type="entry name" value="WH-like_DNA-bd_sf"/>
</dbReference>